<accession>A0A6N8HZF8</accession>
<dbReference type="OrthoDB" id="2109213at2"/>
<dbReference type="AlphaFoldDB" id="A0A6N8HZF8"/>
<dbReference type="EMBL" id="VWXL01000052">
    <property type="protein sequence ID" value="MVB11089.1"/>
    <property type="molecule type" value="Genomic_DNA"/>
</dbReference>
<sequence>MPYLFSPDGGVNRKIKKLYAPDGGISRKVKSLWAPDQGINRKIFQGFHATGTITSTHASPAHSSGSWGTDGSLSMEIHNWGDYQSSASVTADLIFDDPIPLGGDNDTILTIINVDWSMNGFVTGSIRYVQGYDDIGHGIFYVSEDVGSYLDTGSTQSFSNYQQRTNMKKLRFYLYGRMDEDADLSCSIPAGGIIVGDIDQYTVDNVAI</sequence>
<evidence type="ECO:0000313" key="2">
    <source>
        <dbReference type="Proteomes" id="UP000469440"/>
    </source>
</evidence>
<gene>
    <name evidence="1" type="ORF">CAFE_17910</name>
</gene>
<comment type="caution">
    <text evidence="1">The sequence shown here is derived from an EMBL/GenBank/DDBJ whole genome shotgun (WGS) entry which is preliminary data.</text>
</comment>
<organism evidence="1 2">
    <name type="scientific">Caproicibacter fermentans</name>
    <dbReference type="NCBI Taxonomy" id="2576756"/>
    <lineage>
        <taxon>Bacteria</taxon>
        <taxon>Bacillati</taxon>
        <taxon>Bacillota</taxon>
        <taxon>Clostridia</taxon>
        <taxon>Eubacteriales</taxon>
        <taxon>Acutalibacteraceae</taxon>
        <taxon>Caproicibacter</taxon>
    </lineage>
</organism>
<protein>
    <submittedName>
        <fullName evidence="1">Uncharacterized protein</fullName>
    </submittedName>
</protein>
<keyword evidence="2" id="KW-1185">Reference proteome</keyword>
<dbReference type="Proteomes" id="UP000469440">
    <property type="component" value="Unassembled WGS sequence"/>
</dbReference>
<evidence type="ECO:0000313" key="1">
    <source>
        <dbReference type="EMBL" id="MVB11089.1"/>
    </source>
</evidence>
<reference evidence="1 2" key="1">
    <citation type="submission" date="2019-09" db="EMBL/GenBank/DDBJ databases">
        <title>Genome sequence of Clostridium sp. EA1.</title>
        <authorList>
            <person name="Poehlein A."/>
            <person name="Bengelsdorf F.R."/>
            <person name="Daniel R."/>
        </authorList>
    </citation>
    <scope>NUCLEOTIDE SEQUENCE [LARGE SCALE GENOMIC DNA]</scope>
    <source>
        <strain evidence="1 2">EA1</strain>
    </source>
</reference>
<proteinExistence type="predicted"/>
<name>A0A6N8HZF8_9FIRM</name>
<dbReference type="RefSeq" id="WP_156990428.1">
    <property type="nucleotide sequence ID" value="NZ_VWXL01000052.1"/>
</dbReference>